<dbReference type="PANTHER" id="PTHR10290">
    <property type="entry name" value="DNA TOPOISOMERASE I"/>
    <property type="match status" value="1"/>
</dbReference>
<comment type="catalytic activity">
    <reaction evidence="1 9">
        <text>ATP-independent breakage of single-stranded DNA, followed by passage and rejoining.</text>
        <dbReference type="EC" id="5.6.2.1"/>
    </reaction>
</comment>
<feature type="region of interest" description="Disordered" evidence="10">
    <location>
        <begin position="105"/>
        <end position="128"/>
    </location>
</feature>
<evidence type="ECO:0000256" key="7">
    <source>
        <dbReference type="ARBA" id="ARBA00023235"/>
    </source>
</evidence>
<dbReference type="InterPro" id="IPR013034">
    <property type="entry name" value="DNA_topo_DNA_db_N_dom1"/>
</dbReference>
<evidence type="ECO:0000256" key="10">
    <source>
        <dbReference type="SAM" id="MobiDB-lite"/>
    </source>
</evidence>
<reference evidence="12 13" key="1">
    <citation type="submission" date="2015-12" db="EMBL/GenBank/DDBJ databases">
        <title>The genome of Folsomia candida.</title>
        <authorList>
            <person name="Faddeeva A."/>
            <person name="Derks M.F."/>
            <person name="Anvar Y."/>
            <person name="Smit S."/>
            <person name="Van Straalen N."/>
            <person name="Roelofs D."/>
        </authorList>
    </citation>
    <scope>NUCLEOTIDE SEQUENCE [LARGE SCALE GENOMIC DNA]</scope>
    <source>
        <strain evidence="12 13">VU population</strain>
        <tissue evidence="12">Whole body</tissue>
    </source>
</reference>
<evidence type="ECO:0000256" key="6">
    <source>
        <dbReference type="ARBA" id="ARBA00023125"/>
    </source>
</evidence>
<sequence length="533" mass="61417">MPLQQVRRLEYAGPYVPKYKPLPSTVKLLYGTAPVVGKLSDDAEEAVVNYGRLLEAKNKHIRKRTFNQNFFNDFRALLTPRQRDQIREFRKLNFGQITVHLRRLKEASSTPAEKKKRKETNDQLKQRHGVCKKNGKVVEELGVWMVEPSGIFIGRPDNPRHGRIKLRIRPSDVVVNCSGACPPPPWGNWKAQIFDPSQAWVAKYTNNLKAIKYIFPGIDSSVRKHSDVAKFEVAQSLGRRIAGVRKTYEKLIAMRLIDNLGSPSTSLTEIGNEKGPDAADTVGCTTLRKEHISLKSRHKVCLDFKGKDSIRLKKEFEISLPVFNAISRNIRRKRERDQVFDLIQAQTVNKYLKDLGDNYSAKVFRTFNASKTFDDKLHMQKMRTPKKKLTIADKLFIYKKANLAIAKLCNHQKTVNTKLAMRALGGQKLNRQKKQDKLRILKEKLKGKVGIQKLLCQRQISKLEENIKELETRIYLKDEGMEYALGTSQANYLDPRITVAWCKRNKVPLEKVWSANQRKKYVWANKATSQFRF</sequence>
<dbReference type="Pfam" id="PF14370">
    <property type="entry name" value="Topo_C_assoc"/>
    <property type="match status" value="1"/>
</dbReference>
<evidence type="ECO:0000256" key="1">
    <source>
        <dbReference type="ARBA" id="ARBA00000213"/>
    </source>
</evidence>
<keyword evidence="7 9" id="KW-0413">Isomerase</keyword>
<dbReference type="Gene3D" id="3.90.15.10">
    <property type="entry name" value="Topoisomerase I, Chain A, domain 3"/>
    <property type="match status" value="1"/>
</dbReference>
<comment type="caution">
    <text evidence="12">The sequence shown here is derived from an EMBL/GenBank/DDBJ whole genome shotgun (WGS) entry which is preliminary data.</text>
</comment>
<comment type="similarity">
    <text evidence="2 9">Belongs to the type IB topoisomerase family.</text>
</comment>
<dbReference type="SMART" id="SM00435">
    <property type="entry name" value="TOPEUc"/>
    <property type="match status" value="1"/>
</dbReference>
<dbReference type="InterPro" id="IPR014727">
    <property type="entry name" value="TopoI_cat_a/b-sub_euk"/>
</dbReference>
<dbReference type="PROSITE" id="PS52038">
    <property type="entry name" value="TOPO_IB_2"/>
    <property type="match status" value="1"/>
</dbReference>
<dbReference type="GO" id="GO:0005694">
    <property type="term" value="C:chromosome"/>
    <property type="evidence" value="ECO:0007669"/>
    <property type="project" value="InterPro"/>
</dbReference>
<evidence type="ECO:0000256" key="8">
    <source>
        <dbReference type="ARBA" id="ARBA00033297"/>
    </source>
</evidence>
<dbReference type="GO" id="GO:0007059">
    <property type="term" value="P:chromosome segregation"/>
    <property type="evidence" value="ECO:0007669"/>
    <property type="project" value="TreeGrafter"/>
</dbReference>
<evidence type="ECO:0000256" key="2">
    <source>
        <dbReference type="ARBA" id="ARBA00006645"/>
    </source>
</evidence>
<evidence type="ECO:0000313" key="13">
    <source>
        <dbReference type="Proteomes" id="UP000198287"/>
    </source>
</evidence>
<dbReference type="Gene3D" id="1.10.132.10">
    <property type="match status" value="1"/>
</dbReference>
<dbReference type="AlphaFoldDB" id="A0A226DDA2"/>
<evidence type="ECO:0000256" key="5">
    <source>
        <dbReference type="ARBA" id="ARBA00023029"/>
    </source>
</evidence>
<evidence type="ECO:0000256" key="3">
    <source>
        <dbReference type="ARBA" id="ARBA00012891"/>
    </source>
</evidence>
<dbReference type="PANTHER" id="PTHR10290:SF3">
    <property type="entry name" value="DNA TOPOISOMERASE 1"/>
    <property type="match status" value="1"/>
</dbReference>
<dbReference type="InterPro" id="IPR025834">
    <property type="entry name" value="TopoI_C_dom"/>
</dbReference>
<dbReference type="GO" id="GO:0006265">
    <property type="term" value="P:DNA topological change"/>
    <property type="evidence" value="ECO:0007669"/>
    <property type="project" value="UniProtKB-UniRule"/>
</dbReference>
<dbReference type="GO" id="GO:0003917">
    <property type="term" value="F:DNA topoisomerase type I (single strand cut, ATP-independent) activity"/>
    <property type="evidence" value="ECO:0007669"/>
    <property type="project" value="UniProtKB-UniRule"/>
</dbReference>
<dbReference type="GO" id="GO:0003677">
    <property type="term" value="F:DNA binding"/>
    <property type="evidence" value="ECO:0007669"/>
    <property type="project" value="UniProtKB-UniRule"/>
</dbReference>
<dbReference type="InterPro" id="IPR014711">
    <property type="entry name" value="TopoI_cat_a-hlx-sub_euk"/>
</dbReference>
<proteinExistence type="inferred from homology"/>
<keyword evidence="13" id="KW-1185">Reference proteome</keyword>
<gene>
    <name evidence="12" type="ORF">Fcan01_22656</name>
</gene>
<dbReference type="InterPro" id="IPR013499">
    <property type="entry name" value="TopoI_euk"/>
</dbReference>
<dbReference type="EC" id="5.6.2.1" evidence="3"/>
<organism evidence="12 13">
    <name type="scientific">Folsomia candida</name>
    <name type="common">Springtail</name>
    <dbReference type="NCBI Taxonomy" id="158441"/>
    <lineage>
        <taxon>Eukaryota</taxon>
        <taxon>Metazoa</taxon>
        <taxon>Ecdysozoa</taxon>
        <taxon>Arthropoda</taxon>
        <taxon>Hexapoda</taxon>
        <taxon>Collembola</taxon>
        <taxon>Entomobryomorpha</taxon>
        <taxon>Isotomoidea</taxon>
        <taxon>Isotomidae</taxon>
        <taxon>Proisotominae</taxon>
        <taxon>Folsomia</taxon>
    </lineage>
</organism>
<accession>A0A226DDA2</accession>
<dbReference type="Gene3D" id="1.10.10.41">
    <property type="entry name" value="Yeast DNA topoisomerase - domain 1"/>
    <property type="match status" value="1"/>
</dbReference>
<dbReference type="GO" id="GO:0005730">
    <property type="term" value="C:nucleolus"/>
    <property type="evidence" value="ECO:0007669"/>
    <property type="project" value="TreeGrafter"/>
</dbReference>
<dbReference type="InterPro" id="IPR013500">
    <property type="entry name" value="TopoI_cat_euk"/>
</dbReference>
<dbReference type="Pfam" id="PF02919">
    <property type="entry name" value="Topoisom_I_N"/>
    <property type="match status" value="1"/>
</dbReference>
<evidence type="ECO:0000256" key="9">
    <source>
        <dbReference type="PROSITE-ProRule" id="PRU01382"/>
    </source>
</evidence>
<feature type="active site" description="O-(3'-phospho-DNA)-tyrosine intermediate" evidence="9">
    <location>
        <position position="492"/>
    </location>
</feature>
<evidence type="ECO:0000259" key="11">
    <source>
        <dbReference type="SMART" id="SM00435"/>
    </source>
</evidence>
<dbReference type="PRINTS" id="PR00416">
    <property type="entry name" value="EUTPISMRASEI"/>
</dbReference>
<dbReference type="OrthoDB" id="47179at2759"/>
<keyword evidence="5 9" id="KW-0799">Topoisomerase</keyword>
<dbReference type="InterPro" id="IPR011010">
    <property type="entry name" value="DNA_brk_join_enz"/>
</dbReference>
<feature type="domain" description="DNA topoisomerase I eukaryotic-type" evidence="11">
    <location>
        <begin position="151"/>
        <end position="506"/>
    </location>
</feature>
<dbReference type="InterPro" id="IPR051062">
    <property type="entry name" value="Topoisomerase_IB"/>
</dbReference>
<dbReference type="EMBL" id="LNIX01000025">
    <property type="protein sequence ID" value="OXA42814.1"/>
    <property type="molecule type" value="Genomic_DNA"/>
</dbReference>
<evidence type="ECO:0000256" key="4">
    <source>
        <dbReference type="ARBA" id="ARBA00019632"/>
    </source>
</evidence>
<dbReference type="InterPro" id="IPR008336">
    <property type="entry name" value="TopoI_DNA-bd_euk"/>
</dbReference>
<dbReference type="SUPFAM" id="SSF56741">
    <property type="entry name" value="Eukaryotic DNA topoisomerase I, N-terminal DNA-binding fragment"/>
    <property type="match status" value="1"/>
</dbReference>
<keyword evidence="6 9" id="KW-0238">DNA-binding</keyword>
<evidence type="ECO:0000313" key="12">
    <source>
        <dbReference type="EMBL" id="OXA42814.1"/>
    </source>
</evidence>
<dbReference type="Proteomes" id="UP000198287">
    <property type="component" value="Unassembled WGS sequence"/>
</dbReference>
<dbReference type="Pfam" id="PF01028">
    <property type="entry name" value="Topoisom_I"/>
    <property type="match status" value="1"/>
</dbReference>
<dbReference type="STRING" id="158441.A0A226DDA2"/>
<protein>
    <recommendedName>
        <fullName evidence="4">DNA topoisomerase 1</fullName>
        <ecNumber evidence="3">5.6.2.1</ecNumber>
    </recommendedName>
    <alternativeName>
        <fullName evidence="8">DNA topoisomerase I</fullName>
    </alternativeName>
</protein>
<dbReference type="Gene3D" id="2.170.11.10">
    <property type="entry name" value="DNA Topoisomerase I, domain 2"/>
    <property type="match status" value="1"/>
</dbReference>
<dbReference type="GO" id="GO:0006260">
    <property type="term" value="P:DNA replication"/>
    <property type="evidence" value="ECO:0007669"/>
    <property type="project" value="TreeGrafter"/>
</dbReference>
<dbReference type="InterPro" id="IPR036202">
    <property type="entry name" value="TopoI_DNA-bd_euk_N_sf"/>
</dbReference>
<dbReference type="SUPFAM" id="SSF56349">
    <property type="entry name" value="DNA breaking-rejoining enzymes"/>
    <property type="match status" value="1"/>
</dbReference>
<dbReference type="InterPro" id="IPR001631">
    <property type="entry name" value="TopoI"/>
</dbReference>
<dbReference type="InterPro" id="IPR013030">
    <property type="entry name" value="DNA_topo_DNA_db_N_dom2"/>
</dbReference>
<name>A0A226DDA2_FOLCA</name>